<keyword evidence="1" id="KW-0349">Heme</keyword>
<feature type="binding site" description="axial binding residue" evidence="1">
    <location>
        <position position="396"/>
    </location>
    <ligand>
        <name>heme</name>
        <dbReference type="ChEBI" id="CHEBI:30413"/>
    </ligand>
    <ligandPart>
        <name>Fe</name>
        <dbReference type="ChEBI" id="CHEBI:18248"/>
    </ligandPart>
</feature>
<dbReference type="GO" id="GO:0020037">
    <property type="term" value="F:heme binding"/>
    <property type="evidence" value="ECO:0007669"/>
    <property type="project" value="InterPro"/>
</dbReference>
<comment type="caution">
    <text evidence="2">The sequence shown here is derived from an EMBL/GenBank/DDBJ whole genome shotgun (WGS) entry which is preliminary data.</text>
</comment>
<keyword evidence="1" id="KW-0479">Metal-binding</keyword>
<dbReference type="AlphaFoldDB" id="A0AAW4YTI6"/>
<protein>
    <submittedName>
        <fullName evidence="2">Cytochrome P450</fullName>
    </submittedName>
</protein>
<dbReference type="Pfam" id="PF00067">
    <property type="entry name" value="p450"/>
    <property type="match status" value="2"/>
</dbReference>
<dbReference type="InterPro" id="IPR036396">
    <property type="entry name" value="Cyt_P450_sf"/>
</dbReference>
<evidence type="ECO:0000313" key="2">
    <source>
        <dbReference type="EMBL" id="MCE8051311.1"/>
    </source>
</evidence>
<dbReference type="GO" id="GO:0005506">
    <property type="term" value="F:iron ion binding"/>
    <property type="evidence" value="ECO:0007669"/>
    <property type="project" value="InterPro"/>
</dbReference>
<accession>A0AAW4YTI6</accession>
<evidence type="ECO:0000256" key="1">
    <source>
        <dbReference type="PIRSR" id="PIRSR602401-1"/>
    </source>
</evidence>
<dbReference type="SUPFAM" id="SSF48264">
    <property type="entry name" value="Cytochrome P450"/>
    <property type="match status" value="1"/>
</dbReference>
<dbReference type="PRINTS" id="PR00463">
    <property type="entry name" value="EP450I"/>
</dbReference>
<gene>
    <name evidence="2" type="ORF">HOP61_08415</name>
</gene>
<dbReference type="RefSeq" id="WP_234239149.1">
    <property type="nucleotide sequence ID" value="NZ_JABFTS010000002.1"/>
</dbReference>
<reference evidence="2" key="2">
    <citation type="journal article" date="2021" name="Front. Microbiol.">
        <title>Aerobic Denitrification and Heterotrophic Sulfur Oxidation in the Genus Halomonas Revealed by Six Novel Species Characterizations and Genome-Based Analysis.</title>
        <authorList>
            <person name="Wang L."/>
            <person name="Shao Z."/>
        </authorList>
    </citation>
    <scope>NUCLEOTIDE SEQUENCE</scope>
    <source>
        <strain evidence="2">MCCC 1A05776</strain>
    </source>
</reference>
<dbReference type="GO" id="GO:0016705">
    <property type="term" value="F:oxidoreductase activity, acting on paired donors, with incorporation or reduction of molecular oxygen"/>
    <property type="evidence" value="ECO:0007669"/>
    <property type="project" value="InterPro"/>
</dbReference>
<dbReference type="PANTHER" id="PTHR24281">
    <property type="entry name" value="STEROID 21-HYDROXYLASE-RELATED"/>
    <property type="match status" value="1"/>
</dbReference>
<sequence>MTRDSTANVLPRATAGETLAVMGDVYVPNIAKGVIIRRPKVVGVAEKLGLDERAIRRLQTLNEKYGPGPLMLNMPEDKPMALILDPDHANRVLNETPEPFATAEWAKRKALEHFEPDMALVSHGPERAERRRFNEEVLQSECPVHGLGARFVQVVEQEANELLTQVERHSDKLDWDMFEATWNRVVRRVVLGDTARDDHALTEMLEKLRSAANWAFFHPGHDRVKDEFLERVRTYLKRGEEGSLAGEVARVSTNDTTQPEHQFPQYLFAFDPAGMATFRALALLAAHPNQAERAQAEIAENAGKPAPELDFLRACLLESLRLWPTTPMVLRQTTEATEWENGTMPAETSILILAPYFHRDDRHLDEADRFNPDLWLEPDAAGDWPLIPFSGGTGICPGRRVVLTVTSHMLARLLQGRELQLNPPTRLLSSKPMPPLLNNYDLEFKVGSRQ</sequence>
<keyword evidence="1" id="KW-0408">Iron</keyword>
<dbReference type="InterPro" id="IPR002401">
    <property type="entry name" value="Cyt_P450_E_grp-I"/>
</dbReference>
<proteinExistence type="predicted"/>
<dbReference type="EMBL" id="JABFTS010000002">
    <property type="protein sequence ID" value="MCE8051311.1"/>
    <property type="molecule type" value="Genomic_DNA"/>
</dbReference>
<dbReference type="InterPro" id="IPR001128">
    <property type="entry name" value="Cyt_P450"/>
</dbReference>
<dbReference type="Gene3D" id="1.10.630.10">
    <property type="entry name" value="Cytochrome P450"/>
    <property type="match status" value="1"/>
</dbReference>
<reference evidence="2" key="1">
    <citation type="submission" date="2020-05" db="EMBL/GenBank/DDBJ databases">
        <authorList>
            <person name="Wang L."/>
            <person name="Shao Z."/>
        </authorList>
    </citation>
    <scope>NUCLEOTIDE SEQUENCE</scope>
    <source>
        <strain evidence="2">MCCC 1A05776</strain>
    </source>
</reference>
<dbReference type="GO" id="GO:0004497">
    <property type="term" value="F:monooxygenase activity"/>
    <property type="evidence" value="ECO:0007669"/>
    <property type="project" value="InterPro"/>
</dbReference>
<name>A0AAW4YTI6_9GAMM</name>
<organism evidence="2 3">
    <name type="scientific">Billgrantia desiderata</name>
    <dbReference type="NCBI Taxonomy" id="52021"/>
    <lineage>
        <taxon>Bacteria</taxon>
        <taxon>Pseudomonadati</taxon>
        <taxon>Pseudomonadota</taxon>
        <taxon>Gammaproteobacteria</taxon>
        <taxon>Oceanospirillales</taxon>
        <taxon>Halomonadaceae</taxon>
        <taxon>Billgrantia</taxon>
    </lineage>
</organism>
<dbReference type="Proteomes" id="UP001320178">
    <property type="component" value="Unassembled WGS sequence"/>
</dbReference>
<evidence type="ECO:0000313" key="3">
    <source>
        <dbReference type="Proteomes" id="UP001320178"/>
    </source>
</evidence>
<comment type="cofactor">
    <cofactor evidence="1">
        <name>heme</name>
        <dbReference type="ChEBI" id="CHEBI:30413"/>
    </cofactor>
</comment>